<gene>
    <name evidence="6" type="ORF">EI555_011454</name>
</gene>
<protein>
    <submittedName>
        <fullName evidence="6">Uncharacterized protein</fullName>
    </submittedName>
</protein>
<dbReference type="PANTHER" id="PTHR43605:SF5">
    <property type="entry name" value="ACYL-COENZYME A SYNTHETASE ACSM1, MITOCHONDRIAL"/>
    <property type="match status" value="1"/>
</dbReference>
<dbReference type="AlphaFoldDB" id="A0A4U1EBG2"/>
<reference evidence="7" key="1">
    <citation type="journal article" date="2019" name="IScience">
        <title>Narwhal Genome Reveals Long-Term Low Genetic Diversity despite Current Large Abundance Size.</title>
        <authorList>
            <person name="Westbury M.V."/>
            <person name="Petersen B."/>
            <person name="Garde E."/>
            <person name="Heide-Jorgensen M.P."/>
            <person name="Lorenzen E.D."/>
        </authorList>
    </citation>
    <scope>NUCLEOTIDE SEQUENCE [LARGE SCALE GENOMIC DNA]</scope>
</reference>
<comment type="caution">
    <text evidence="6">The sequence shown here is derived from an EMBL/GenBank/DDBJ whole genome shotgun (WGS) entry which is preliminary data.</text>
</comment>
<dbReference type="PANTHER" id="PTHR43605">
    <property type="entry name" value="ACYL-COENZYME A SYNTHETASE"/>
    <property type="match status" value="1"/>
</dbReference>
<name>A0A4U1EBG2_MONMO</name>
<feature type="non-terminal residue" evidence="6">
    <location>
        <position position="1"/>
    </location>
</feature>
<dbReference type="GO" id="GO:0015645">
    <property type="term" value="F:fatty acid ligase activity"/>
    <property type="evidence" value="ECO:0007669"/>
    <property type="project" value="TreeGrafter"/>
</dbReference>
<organism evidence="6 7">
    <name type="scientific">Monodon monoceros</name>
    <name type="common">Narwhal</name>
    <name type="synonym">Ceratodon monodon</name>
    <dbReference type="NCBI Taxonomy" id="40151"/>
    <lineage>
        <taxon>Eukaryota</taxon>
        <taxon>Metazoa</taxon>
        <taxon>Chordata</taxon>
        <taxon>Craniata</taxon>
        <taxon>Vertebrata</taxon>
        <taxon>Euteleostomi</taxon>
        <taxon>Mammalia</taxon>
        <taxon>Eutheria</taxon>
        <taxon>Laurasiatheria</taxon>
        <taxon>Artiodactyla</taxon>
        <taxon>Whippomorpha</taxon>
        <taxon>Cetacea</taxon>
        <taxon>Odontoceti</taxon>
        <taxon>Monodontidae</taxon>
        <taxon>Monodon</taxon>
    </lineage>
</organism>
<proteinExistence type="inferred from homology"/>
<evidence type="ECO:0000256" key="2">
    <source>
        <dbReference type="ARBA" id="ARBA00022598"/>
    </source>
</evidence>
<keyword evidence="2" id="KW-0436">Ligase</keyword>
<keyword evidence="3" id="KW-0547">Nucleotide-binding</keyword>
<dbReference type="InterPro" id="IPR051087">
    <property type="entry name" value="Mitochondrial_ACSM"/>
</dbReference>
<sequence length="71" mass="7914">TLFKYPITQCFAAPSVFRMILQQNSTSLDASPTPVLFFCEQGISCGTLRGMKIKPGSMGKAIPPYDIQVWW</sequence>
<comment type="similarity">
    <text evidence="1">Belongs to the ATP-dependent AMP-binding enzyme family.</text>
</comment>
<dbReference type="GO" id="GO:0004321">
    <property type="term" value="F:fatty-acyl-CoA synthase activity"/>
    <property type="evidence" value="ECO:0007669"/>
    <property type="project" value="TreeGrafter"/>
</dbReference>
<dbReference type="EMBL" id="RWIC01003345">
    <property type="protein sequence ID" value="TKC33452.1"/>
    <property type="molecule type" value="Genomic_DNA"/>
</dbReference>
<dbReference type="GO" id="GO:0005524">
    <property type="term" value="F:ATP binding"/>
    <property type="evidence" value="ECO:0007669"/>
    <property type="project" value="UniProtKB-KW"/>
</dbReference>
<accession>A0A4U1EBG2</accession>
<keyword evidence="5" id="KW-0067">ATP-binding</keyword>
<keyword evidence="4" id="KW-0443">Lipid metabolism</keyword>
<evidence type="ECO:0000313" key="6">
    <source>
        <dbReference type="EMBL" id="TKC33452.1"/>
    </source>
</evidence>
<dbReference type="GO" id="GO:0006633">
    <property type="term" value="P:fatty acid biosynthetic process"/>
    <property type="evidence" value="ECO:0007669"/>
    <property type="project" value="TreeGrafter"/>
</dbReference>
<dbReference type="Proteomes" id="UP000308365">
    <property type="component" value="Unassembled WGS sequence"/>
</dbReference>
<evidence type="ECO:0000256" key="4">
    <source>
        <dbReference type="ARBA" id="ARBA00022832"/>
    </source>
</evidence>
<keyword evidence="4" id="KW-0276">Fatty acid metabolism</keyword>
<dbReference type="GO" id="GO:0006637">
    <property type="term" value="P:acyl-CoA metabolic process"/>
    <property type="evidence" value="ECO:0007669"/>
    <property type="project" value="TreeGrafter"/>
</dbReference>
<dbReference type="GO" id="GO:0005759">
    <property type="term" value="C:mitochondrial matrix"/>
    <property type="evidence" value="ECO:0007669"/>
    <property type="project" value="TreeGrafter"/>
</dbReference>
<evidence type="ECO:0000256" key="3">
    <source>
        <dbReference type="ARBA" id="ARBA00022741"/>
    </source>
</evidence>
<evidence type="ECO:0000313" key="7">
    <source>
        <dbReference type="Proteomes" id="UP000308365"/>
    </source>
</evidence>
<evidence type="ECO:0000256" key="1">
    <source>
        <dbReference type="ARBA" id="ARBA00006432"/>
    </source>
</evidence>
<evidence type="ECO:0000256" key="5">
    <source>
        <dbReference type="ARBA" id="ARBA00022840"/>
    </source>
</evidence>